<organism evidence="1 2">
    <name type="scientific">Acidobacterium capsulatum (strain ATCC 51196 / DSM 11244 / BCRC 80197 / JCM 7670 / NBRC 15755 / NCIMB 13165 / 161)</name>
    <dbReference type="NCBI Taxonomy" id="240015"/>
    <lineage>
        <taxon>Bacteria</taxon>
        <taxon>Pseudomonadati</taxon>
        <taxon>Acidobacteriota</taxon>
        <taxon>Terriglobia</taxon>
        <taxon>Terriglobales</taxon>
        <taxon>Acidobacteriaceae</taxon>
        <taxon>Acidobacterium</taxon>
    </lineage>
</organism>
<evidence type="ECO:0000313" key="2">
    <source>
        <dbReference type="Proteomes" id="UP000002207"/>
    </source>
</evidence>
<dbReference type="EMBL" id="CP001472">
    <property type="protein sequence ID" value="ACO33195.1"/>
    <property type="molecule type" value="Genomic_DNA"/>
</dbReference>
<reference evidence="1 2" key="1">
    <citation type="journal article" date="2009" name="Appl. Environ. Microbiol.">
        <title>Three genomes from the phylum Acidobacteria provide insight into the lifestyles of these microorganisms in soils.</title>
        <authorList>
            <person name="Ward N.L."/>
            <person name="Challacombe J.F."/>
            <person name="Janssen P.H."/>
            <person name="Henrissat B."/>
            <person name="Coutinho P.M."/>
            <person name="Wu M."/>
            <person name="Xie G."/>
            <person name="Haft D.H."/>
            <person name="Sait M."/>
            <person name="Badger J."/>
            <person name="Barabote R.D."/>
            <person name="Bradley B."/>
            <person name="Brettin T.S."/>
            <person name="Brinkac L.M."/>
            <person name="Bruce D."/>
            <person name="Creasy T."/>
            <person name="Daugherty S.C."/>
            <person name="Davidsen T.M."/>
            <person name="DeBoy R.T."/>
            <person name="Detter J.C."/>
            <person name="Dodson R.J."/>
            <person name="Durkin A.S."/>
            <person name="Ganapathy A."/>
            <person name="Gwinn-Giglio M."/>
            <person name="Han C.S."/>
            <person name="Khouri H."/>
            <person name="Kiss H."/>
            <person name="Kothari S.P."/>
            <person name="Madupu R."/>
            <person name="Nelson K.E."/>
            <person name="Nelson W.C."/>
            <person name="Paulsen I."/>
            <person name="Penn K."/>
            <person name="Ren Q."/>
            <person name="Rosovitz M.J."/>
            <person name="Selengut J.D."/>
            <person name="Shrivastava S."/>
            <person name="Sullivan S.A."/>
            <person name="Tapia R."/>
            <person name="Thompson L.S."/>
            <person name="Watkins K.L."/>
            <person name="Yang Q."/>
            <person name="Yu C."/>
            <person name="Zafar N."/>
            <person name="Zhou L."/>
            <person name="Kuske C.R."/>
        </authorList>
    </citation>
    <scope>NUCLEOTIDE SEQUENCE [LARGE SCALE GENOMIC DNA]</scope>
    <source>
        <strain evidence="2">ATCC 51196 / DSM 11244 / BCRC 80197 / JCM 7670 / NBRC 15755 / NCIMB 13165 / 161</strain>
    </source>
</reference>
<dbReference type="STRING" id="240015.ACP_2873"/>
<evidence type="ECO:0000313" key="1">
    <source>
        <dbReference type="EMBL" id="ACO33195.1"/>
    </source>
</evidence>
<dbReference type="AlphaFoldDB" id="C1F3T5"/>
<name>C1F3T5_ACIC5</name>
<proteinExistence type="predicted"/>
<accession>C1F3T5</accession>
<dbReference type="OrthoDB" id="120372at2"/>
<keyword evidence="2" id="KW-1185">Reference proteome</keyword>
<gene>
    <name evidence="1" type="ordered locus">ACP_2873</name>
</gene>
<dbReference type="RefSeq" id="WP_015897931.1">
    <property type="nucleotide sequence ID" value="NC_012483.1"/>
</dbReference>
<dbReference type="Proteomes" id="UP000002207">
    <property type="component" value="Chromosome"/>
</dbReference>
<dbReference type="HOGENOM" id="CLU_1965740_0_0_0"/>
<sequence>MGKATLVEVDLKKSERIVSALEGQGVSVAAALWVVFPEYEDWRFVLASKELDNLDLRDAYLKINRITEEAGITVWESPTIHLMKTTDPFIRALRKLFGKTASVAGMRLGGQTWGDRFIEDAYAYKIA</sequence>
<dbReference type="InParanoid" id="C1F3T5"/>
<protein>
    <submittedName>
        <fullName evidence="1">Uncharacterized protein</fullName>
    </submittedName>
</protein>
<dbReference type="KEGG" id="aca:ACP_2873"/>